<dbReference type="EMBL" id="AONQ01000114">
    <property type="protein sequence ID" value="EME67705.1"/>
    <property type="molecule type" value="Genomic_DNA"/>
</dbReference>
<gene>
    <name evidence="2" type="ORF">H261_22168</name>
</gene>
<keyword evidence="1" id="KW-0732">Signal</keyword>
<evidence type="ECO:0000313" key="2">
    <source>
        <dbReference type="EMBL" id="EME67705.1"/>
    </source>
</evidence>
<dbReference type="AlphaFoldDB" id="M2Z0A3"/>
<reference evidence="2 3" key="1">
    <citation type="journal article" date="2014" name="Genome Announc.">
        <title>Draft Genome Sequence of Magnetospirillum sp. Strain SO-1, a Freshwater Magnetotactic Bacterium Isolated from the Ol'khovka River, Russia.</title>
        <authorList>
            <person name="Grouzdev D.S."/>
            <person name="Dziuba M.V."/>
            <person name="Sukhacheva M.S."/>
            <person name="Mardanov A.V."/>
            <person name="Beletskiy A.V."/>
            <person name="Kuznetsov B.B."/>
            <person name="Skryabin K.G."/>
        </authorList>
    </citation>
    <scope>NUCLEOTIDE SEQUENCE [LARGE SCALE GENOMIC DNA]</scope>
    <source>
        <strain evidence="2 3">SO-1</strain>
    </source>
</reference>
<organism evidence="2 3">
    <name type="scientific">Paramagnetospirillum caucaseum</name>
    <dbReference type="NCBI Taxonomy" id="1244869"/>
    <lineage>
        <taxon>Bacteria</taxon>
        <taxon>Pseudomonadati</taxon>
        <taxon>Pseudomonadota</taxon>
        <taxon>Alphaproteobacteria</taxon>
        <taxon>Rhodospirillales</taxon>
        <taxon>Magnetospirillaceae</taxon>
        <taxon>Paramagnetospirillum</taxon>
    </lineage>
</organism>
<keyword evidence="3" id="KW-1185">Reference proteome</keyword>
<name>M2Z0A3_9PROT</name>
<comment type="caution">
    <text evidence="2">The sequence shown here is derived from an EMBL/GenBank/DDBJ whole genome shotgun (WGS) entry which is preliminary data.</text>
</comment>
<dbReference type="Proteomes" id="UP000011744">
    <property type="component" value="Unassembled WGS sequence"/>
</dbReference>
<feature type="chain" id="PRO_5004030329" description="LPP20 lipoprotein" evidence="1">
    <location>
        <begin position="20"/>
        <end position="208"/>
    </location>
</feature>
<feature type="signal peptide" evidence="1">
    <location>
        <begin position="1"/>
        <end position="19"/>
    </location>
</feature>
<protein>
    <recommendedName>
        <fullName evidence="4">LPP20 lipoprotein</fullName>
    </recommendedName>
</protein>
<evidence type="ECO:0008006" key="4">
    <source>
        <dbReference type="Google" id="ProtNLM"/>
    </source>
</evidence>
<dbReference type="PROSITE" id="PS51257">
    <property type="entry name" value="PROKAR_LIPOPROTEIN"/>
    <property type="match status" value="1"/>
</dbReference>
<dbReference type="STRING" id="1244869.H261_22168"/>
<dbReference type="eggNOG" id="ENOG50339BX">
    <property type="taxonomic scope" value="Bacteria"/>
</dbReference>
<dbReference type="OrthoDB" id="7359797at2"/>
<sequence>MNRSVLGAVLGAMSLVACASPQPGTPAWTAQQEQRKQEARAESVKSTLDELPSWYTSPPIDEHSIYAPGTATSTDLQFAEDKAILGAKRALADRINGRISAKLKEFISESGSGESPQILTESERVTSNLITEVNVAGYAITEKKFIPMGQQYRAVVLLQYPLGNANRILVDQVNKNAVLQGKVRASKAFQELEKDIQDARKAGAGTGG</sequence>
<accession>M2Z0A3</accession>
<dbReference type="PATRIC" id="fig|1244869.3.peg.4353"/>
<evidence type="ECO:0000313" key="3">
    <source>
        <dbReference type="Proteomes" id="UP000011744"/>
    </source>
</evidence>
<proteinExistence type="predicted"/>
<evidence type="ECO:0000256" key="1">
    <source>
        <dbReference type="SAM" id="SignalP"/>
    </source>
</evidence>
<dbReference type="RefSeq" id="WP_008622085.1">
    <property type="nucleotide sequence ID" value="NZ_AONQ01000114.1"/>
</dbReference>